<evidence type="ECO:0000259" key="1">
    <source>
        <dbReference type="Pfam" id="PF00561"/>
    </source>
</evidence>
<dbReference type="SUPFAM" id="SSF53474">
    <property type="entry name" value="alpha/beta-Hydrolases"/>
    <property type="match status" value="1"/>
</dbReference>
<comment type="caution">
    <text evidence="2">The sequence shown here is derived from an EMBL/GenBank/DDBJ whole genome shotgun (WGS) entry which is preliminary data.</text>
</comment>
<dbReference type="AlphaFoldDB" id="A1ZX01"/>
<dbReference type="OrthoDB" id="9785847at2"/>
<dbReference type="eggNOG" id="COG1073">
    <property type="taxonomic scope" value="Bacteria"/>
</dbReference>
<protein>
    <submittedName>
        <fullName evidence="2">Delta 12 desaturase, putative</fullName>
    </submittedName>
</protein>
<sequence>MSNLKLQLIKTSLTFGALFTPHRVMNYFWDKMFTTHKRSLKPPHTQILDAAKKERFEVTLFNNEPATIHTYSWGTGKQTILLLHGWESKAADYYKLIPLLLQQGYKVLSLDFPAHGSSNQLQTSLPEFIKVVRQYMQAHLEIETIVAHSLGGTAAATWLGEQTNAKVKQLIMIGSPIIPKNFFEGAFNFFGVRRKVRTLFYAKAHRTFGKGIEDFALANALTTTNQATQVYGIYDVKDRVVSIDEVKTYASQNPAVHMQYFDGVGHHQMIKHPEVLQACLSILAQAQA</sequence>
<evidence type="ECO:0000313" key="3">
    <source>
        <dbReference type="Proteomes" id="UP000004095"/>
    </source>
</evidence>
<dbReference type="Proteomes" id="UP000004095">
    <property type="component" value="Unassembled WGS sequence"/>
</dbReference>
<accession>A1ZX01</accession>
<evidence type="ECO:0000313" key="2">
    <source>
        <dbReference type="EMBL" id="EAY25081.1"/>
    </source>
</evidence>
<dbReference type="Pfam" id="PF00561">
    <property type="entry name" value="Abhydrolase_1"/>
    <property type="match status" value="1"/>
</dbReference>
<feature type="domain" description="AB hydrolase-1" evidence="1">
    <location>
        <begin position="79"/>
        <end position="178"/>
    </location>
</feature>
<name>A1ZX01_MICM2</name>
<proteinExistence type="predicted"/>
<dbReference type="GO" id="GO:0016020">
    <property type="term" value="C:membrane"/>
    <property type="evidence" value="ECO:0007669"/>
    <property type="project" value="TreeGrafter"/>
</dbReference>
<dbReference type="EMBL" id="AAWS01000055">
    <property type="protein sequence ID" value="EAY25081.1"/>
    <property type="molecule type" value="Genomic_DNA"/>
</dbReference>
<dbReference type="RefSeq" id="WP_002703539.1">
    <property type="nucleotide sequence ID" value="NZ_AAWS01000055.1"/>
</dbReference>
<reference evidence="2 3" key="1">
    <citation type="submission" date="2007-01" db="EMBL/GenBank/DDBJ databases">
        <authorList>
            <person name="Haygood M."/>
            <person name="Podell S."/>
            <person name="Anderson C."/>
            <person name="Hopkinson B."/>
            <person name="Roe K."/>
            <person name="Barbeau K."/>
            <person name="Gaasterland T."/>
            <person name="Ferriera S."/>
            <person name="Johnson J."/>
            <person name="Kravitz S."/>
            <person name="Beeson K."/>
            <person name="Sutton G."/>
            <person name="Rogers Y.-H."/>
            <person name="Friedman R."/>
            <person name="Frazier M."/>
            <person name="Venter J.C."/>
        </authorList>
    </citation>
    <scope>NUCLEOTIDE SEQUENCE [LARGE SCALE GENOMIC DNA]</scope>
    <source>
        <strain evidence="2 3">ATCC 23134</strain>
    </source>
</reference>
<organism evidence="2 3">
    <name type="scientific">Microscilla marina ATCC 23134</name>
    <dbReference type="NCBI Taxonomy" id="313606"/>
    <lineage>
        <taxon>Bacteria</taxon>
        <taxon>Pseudomonadati</taxon>
        <taxon>Bacteroidota</taxon>
        <taxon>Cytophagia</taxon>
        <taxon>Cytophagales</taxon>
        <taxon>Microscillaceae</taxon>
        <taxon>Microscilla</taxon>
    </lineage>
</organism>
<gene>
    <name evidence="2" type="ORF">M23134_06069</name>
</gene>
<dbReference type="PANTHER" id="PTHR43798:SF33">
    <property type="entry name" value="HYDROLASE, PUTATIVE (AFU_ORTHOLOGUE AFUA_2G14860)-RELATED"/>
    <property type="match status" value="1"/>
</dbReference>
<dbReference type="Gene3D" id="3.40.50.1820">
    <property type="entry name" value="alpha/beta hydrolase"/>
    <property type="match status" value="1"/>
</dbReference>
<keyword evidence="3" id="KW-1185">Reference proteome</keyword>
<dbReference type="InterPro" id="IPR050266">
    <property type="entry name" value="AB_hydrolase_sf"/>
</dbReference>
<dbReference type="ESTHER" id="9bact-a1zx01">
    <property type="family name" value="6_AlphaBeta_hydrolase"/>
</dbReference>
<dbReference type="InterPro" id="IPR029058">
    <property type="entry name" value="AB_hydrolase_fold"/>
</dbReference>
<dbReference type="PANTHER" id="PTHR43798">
    <property type="entry name" value="MONOACYLGLYCEROL LIPASE"/>
    <property type="match status" value="1"/>
</dbReference>
<dbReference type="InterPro" id="IPR000073">
    <property type="entry name" value="AB_hydrolase_1"/>
</dbReference>